<sequence>MATKLIVFFFFFFFAKYKTYSPILLSNVRLCYGHSIIGR</sequence>
<name>A0A816VYZ4_BRANA</name>
<evidence type="ECO:0000313" key="1">
    <source>
        <dbReference type="EMBL" id="CAF2126865.1"/>
    </source>
</evidence>
<proteinExistence type="predicted"/>
<dbReference type="Proteomes" id="UP001295469">
    <property type="component" value="Chromosome A03"/>
</dbReference>
<reference evidence="1" key="1">
    <citation type="submission" date="2021-01" db="EMBL/GenBank/DDBJ databases">
        <authorList>
            <consortium name="Genoscope - CEA"/>
            <person name="William W."/>
        </authorList>
    </citation>
    <scope>NUCLEOTIDE SEQUENCE</scope>
</reference>
<gene>
    <name evidence="1" type="ORF">DARMORV10_A03P36080.1</name>
</gene>
<accession>A0A816VYZ4</accession>
<protein>
    <submittedName>
        <fullName evidence="1">(rape) hypothetical protein</fullName>
    </submittedName>
</protein>
<dbReference type="AlphaFoldDB" id="A0A816VYZ4"/>
<dbReference type="EMBL" id="HG994357">
    <property type="protein sequence ID" value="CAF2126865.1"/>
    <property type="molecule type" value="Genomic_DNA"/>
</dbReference>
<organism evidence="1">
    <name type="scientific">Brassica napus</name>
    <name type="common">Rape</name>
    <dbReference type="NCBI Taxonomy" id="3708"/>
    <lineage>
        <taxon>Eukaryota</taxon>
        <taxon>Viridiplantae</taxon>
        <taxon>Streptophyta</taxon>
        <taxon>Embryophyta</taxon>
        <taxon>Tracheophyta</taxon>
        <taxon>Spermatophyta</taxon>
        <taxon>Magnoliopsida</taxon>
        <taxon>eudicotyledons</taxon>
        <taxon>Gunneridae</taxon>
        <taxon>Pentapetalae</taxon>
        <taxon>rosids</taxon>
        <taxon>malvids</taxon>
        <taxon>Brassicales</taxon>
        <taxon>Brassicaceae</taxon>
        <taxon>Brassiceae</taxon>
        <taxon>Brassica</taxon>
    </lineage>
</organism>